<sequence length="98" mass="11195">MDAEAPAVAGTSRARSARERMPHMTSENLIGPQLKLMREAKGLSLEQFCQLLFQHTQLKMARSTLHKIECGTRVVYDYEVRYFAAILQVSMENLFVSF</sequence>
<dbReference type="RefSeq" id="WP_380008270.1">
    <property type="nucleotide sequence ID" value="NZ_JBHLYR010000028.1"/>
</dbReference>
<dbReference type="Gene3D" id="1.10.260.40">
    <property type="entry name" value="lambda repressor-like DNA-binding domains"/>
    <property type="match status" value="1"/>
</dbReference>
<organism evidence="2 3">
    <name type="scientific">Deinococcus oregonensis</name>
    <dbReference type="NCBI Taxonomy" id="1805970"/>
    <lineage>
        <taxon>Bacteria</taxon>
        <taxon>Thermotogati</taxon>
        <taxon>Deinococcota</taxon>
        <taxon>Deinococci</taxon>
        <taxon>Deinococcales</taxon>
        <taxon>Deinococcaceae</taxon>
        <taxon>Deinococcus</taxon>
    </lineage>
</organism>
<feature type="region of interest" description="Disordered" evidence="1">
    <location>
        <begin position="1"/>
        <end position="24"/>
    </location>
</feature>
<reference evidence="2 3" key="1">
    <citation type="submission" date="2024-09" db="EMBL/GenBank/DDBJ databases">
        <authorList>
            <person name="Sun Q."/>
            <person name="Mori K."/>
        </authorList>
    </citation>
    <scope>NUCLEOTIDE SEQUENCE [LARGE SCALE GENOMIC DNA]</scope>
    <source>
        <strain evidence="2 3">JCM 13503</strain>
    </source>
</reference>
<dbReference type="SUPFAM" id="SSF47413">
    <property type="entry name" value="lambda repressor-like DNA-binding domains"/>
    <property type="match status" value="1"/>
</dbReference>
<proteinExistence type="predicted"/>
<dbReference type="Pfam" id="PF13560">
    <property type="entry name" value="HTH_31"/>
    <property type="match status" value="1"/>
</dbReference>
<accession>A0ABV6AX34</accession>
<dbReference type="Proteomes" id="UP001589733">
    <property type="component" value="Unassembled WGS sequence"/>
</dbReference>
<evidence type="ECO:0000313" key="2">
    <source>
        <dbReference type="EMBL" id="MFB9992073.1"/>
    </source>
</evidence>
<dbReference type="InterPro" id="IPR001387">
    <property type="entry name" value="Cro/C1-type_HTH"/>
</dbReference>
<comment type="caution">
    <text evidence="2">The sequence shown here is derived from an EMBL/GenBank/DDBJ whole genome shotgun (WGS) entry which is preliminary data.</text>
</comment>
<evidence type="ECO:0000313" key="3">
    <source>
        <dbReference type="Proteomes" id="UP001589733"/>
    </source>
</evidence>
<name>A0ABV6AX34_9DEIO</name>
<dbReference type="EMBL" id="JBHLYR010000028">
    <property type="protein sequence ID" value="MFB9992073.1"/>
    <property type="molecule type" value="Genomic_DNA"/>
</dbReference>
<evidence type="ECO:0000256" key="1">
    <source>
        <dbReference type="SAM" id="MobiDB-lite"/>
    </source>
</evidence>
<keyword evidence="3" id="KW-1185">Reference proteome</keyword>
<gene>
    <name evidence="2" type="ORF">ACFFLM_08880</name>
</gene>
<dbReference type="CDD" id="cd00093">
    <property type="entry name" value="HTH_XRE"/>
    <property type="match status" value="1"/>
</dbReference>
<dbReference type="InterPro" id="IPR010982">
    <property type="entry name" value="Lambda_DNA-bd_dom_sf"/>
</dbReference>
<protein>
    <submittedName>
        <fullName evidence="2">Helix-turn-helix domain-containing protein</fullName>
    </submittedName>
</protein>